<dbReference type="EMBL" id="BAABZQ010000001">
    <property type="protein sequence ID" value="GAA6500777.1"/>
    <property type="molecule type" value="Genomic_DNA"/>
</dbReference>
<dbReference type="SUPFAM" id="SSF81301">
    <property type="entry name" value="Nucleotidyltransferase"/>
    <property type="match status" value="1"/>
</dbReference>
<evidence type="ECO:0000259" key="1">
    <source>
        <dbReference type="Pfam" id="PF01909"/>
    </source>
</evidence>
<dbReference type="Proteomes" id="UP001600941">
    <property type="component" value="Unassembled WGS sequence"/>
</dbReference>
<evidence type="ECO:0000313" key="2">
    <source>
        <dbReference type="EMBL" id="GAA6500777.1"/>
    </source>
</evidence>
<dbReference type="InterPro" id="IPR043519">
    <property type="entry name" value="NT_sf"/>
</dbReference>
<dbReference type="CDD" id="cd05403">
    <property type="entry name" value="NT_KNTase_like"/>
    <property type="match status" value="1"/>
</dbReference>
<name>A0ABQ0BW65_9FIRM</name>
<dbReference type="RefSeq" id="WP_103730927.1">
    <property type="nucleotide sequence ID" value="NZ_AP031413.1"/>
</dbReference>
<keyword evidence="3" id="KW-1185">Reference proteome</keyword>
<dbReference type="Gene3D" id="3.30.460.10">
    <property type="entry name" value="Beta Polymerase, domain 2"/>
    <property type="match status" value="1"/>
</dbReference>
<gene>
    <name evidence="2" type="ORF">K340107D12_35930</name>
</gene>
<protein>
    <submittedName>
        <fullName evidence="2">Nucleotidyltransferase domain-containing protein</fullName>
    </submittedName>
</protein>
<sequence>MVENVLREVVSELSGLPFVEGIVLGGSRATGMAIESSDIDVGIYYDSHLIDFRQLNLIAKKLDDERRENLICSEGEWGNWVNCGGWLTVQGYDVDLILRDIKRVEACVEQTDAGDISMHYQTGHPHAYFNVMYRGELASSKVLYGNEKLKRLKERAECYPEKLKSALLSFFMFEAKFSCTLAKNYMNKEDIYYGIGHMFRSVSALNQVIFALNEIYCLNEKKALKRITNFPVSPYNYSERANQALMLNEENMMEHIEMIEQLCCEAEDLLNQQIRAY</sequence>
<organism evidence="2 3">
    <name type="scientific">Blautia parvula</name>
    <dbReference type="NCBI Taxonomy" id="2877527"/>
    <lineage>
        <taxon>Bacteria</taxon>
        <taxon>Bacillati</taxon>
        <taxon>Bacillota</taxon>
        <taxon>Clostridia</taxon>
        <taxon>Lachnospirales</taxon>
        <taxon>Lachnospiraceae</taxon>
        <taxon>Blautia</taxon>
    </lineage>
</organism>
<comment type="caution">
    <text evidence="2">The sequence shown here is derived from an EMBL/GenBank/DDBJ whole genome shotgun (WGS) entry which is preliminary data.</text>
</comment>
<dbReference type="InterPro" id="IPR002934">
    <property type="entry name" value="Polymerase_NTP_transf_dom"/>
</dbReference>
<feature type="domain" description="Polymerase nucleotidyl transferase" evidence="1">
    <location>
        <begin position="6"/>
        <end position="61"/>
    </location>
</feature>
<reference evidence="2 3" key="1">
    <citation type="submission" date="2024-04" db="EMBL/GenBank/DDBJ databases">
        <title>Defined microbial consortia suppress multidrug-resistant proinflammatory Enterobacteriaceae via ecological control.</title>
        <authorList>
            <person name="Furuichi M."/>
            <person name="Kawaguchi T."/>
            <person name="Pust M."/>
            <person name="Yasuma K."/>
            <person name="Plichta D."/>
            <person name="Hasegawa N."/>
            <person name="Ohya T."/>
            <person name="Bhattarai S."/>
            <person name="Sasajima S."/>
            <person name="Aoto Y."/>
            <person name="Tuganbaev T."/>
            <person name="Yaginuma M."/>
            <person name="Ueda M."/>
            <person name="Okahashi N."/>
            <person name="Amafuji K."/>
            <person name="Kiridooshi Y."/>
            <person name="Sugita K."/>
            <person name="Strazar M."/>
            <person name="Skelly A."/>
            <person name="Suda W."/>
            <person name="Hattori M."/>
            <person name="Nakamoto N."/>
            <person name="Caballero S."/>
            <person name="Norman J."/>
            <person name="Olle B."/>
            <person name="Tanoue T."/>
            <person name="Arita M."/>
            <person name="Bucci V."/>
            <person name="Atarashi K."/>
            <person name="Xavier R."/>
            <person name="Honda K."/>
        </authorList>
    </citation>
    <scope>NUCLEOTIDE SEQUENCE [LARGE SCALE GENOMIC DNA]</scope>
    <source>
        <strain evidence="3">k34-0107-D12</strain>
    </source>
</reference>
<proteinExistence type="predicted"/>
<accession>A0ABQ0BW65</accession>
<dbReference type="Pfam" id="PF01909">
    <property type="entry name" value="NTP_transf_2"/>
    <property type="match status" value="1"/>
</dbReference>
<evidence type="ECO:0000313" key="3">
    <source>
        <dbReference type="Proteomes" id="UP001600941"/>
    </source>
</evidence>